<dbReference type="EnsemblFungi" id="PTTG_05509-t43_1">
    <property type="protein sequence ID" value="PTTG_05509-t43_1-p1"/>
    <property type="gene ID" value="PTTG_05509"/>
</dbReference>
<dbReference type="AlphaFoldDB" id="A0A180GW99"/>
<keyword evidence="1" id="KW-0732">Signal</keyword>
<gene>
    <name evidence="2" type="ORF">PTTG_05509</name>
</gene>
<evidence type="ECO:0000256" key="1">
    <source>
        <dbReference type="SAM" id="SignalP"/>
    </source>
</evidence>
<reference evidence="3 4" key="3">
    <citation type="journal article" date="2017" name="G3 (Bethesda)">
        <title>Comparative analysis highlights variable genome content of wheat rusts and divergence of the mating loci.</title>
        <authorList>
            <person name="Cuomo C.A."/>
            <person name="Bakkeren G."/>
            <person name="Khalil H.B."/>
            <person name="Panwar V."/>
            <person name="Joly D."/>
            <person name="Linning R."/>
            <person name="Sakthikumar S."/>
            <person name="Song X."/>
            <person name="Adiconis X."/>
            <person name="Fan L."/>
            <person name="Goldberg J.M."/>
            <person name="Levin J.Z."/>
            <person name="Young S."/>
            <person name="Zeng Q."/>
            <person name="Anikster Y."/>
            <person name="Bruce M."/>
            <person name="Wang M."/>
            <person name="Yin C."/>
            <person name="McCallum B."/>
            <person name="Szabo L.J."/>
            <person name="Hulbert S."/>
            <person name="Chen X."/>
            <person name="Fellers J.P."/>
        </authorList>
    </citation>
    <scope>NUCLEOTIDE SEQUENCE</scope>
    <source>
        <strain evidence="4">Isolate 1-1 / race 1 (BBBD)</strain>
        <strain evidence="3">isolate 1-1 / race 1 (BBBD)</strain>
    </source>
</reference>
<evidence type="ECO:0000313" key="3">
    <source>
        <dbReference type="EnsemblFungi" id="PTTG_05509-t43_1-p1"/>
    </source>
</evidence>
<evidence type="ECO:0000313" key="4">
    <source>
        <dbReference type="Proteomes" id="UP000005240"/>
    </source>
</evidence>
<dbReference type="OrthoDB" id="2496410at2759"/>
<sequence>MAVLSRRILFCVVLCTIGITHLALCSLEATALDRVTEQLPSCSLEDVAPIEHINHAESSSGSYQFGRVPEQLQETHTGLSLWNSMAKLEDEIVELLQFEHEYYPGPLKISMLPAPEQVKTINSFFRTFSDLESLNKSPTPSEAEIMLKVLQFLLLMRLEIQRTQRGASAVTEKIEIAKPTVVVDLVALHTKLLVHKLGNNFFDSFESVVPDITFLESGAAMGYFRGAITALPEEDKQSAVHAVLTTILAHEREIFPETVHRSTQFIKICTGFRNSKLLLPEHIATLVNILENPEAALGNSTGRRIQYQLVFYLFDSIKRDTNIMIEALKHSCDRGVFQSKLGFMGMYLKKYRNRFLDGRYKHTEQELSPMGSLARTYEPFRNWIFIVLHETFGHKTHSELHEEIGKARYDLWMRDLSNDELVQLLHVLPSDRFWHYVHATKSGLTESEHGHWPTSDIIRLIID</sequence>
<proteinExistence type="predicted"/>
<dbReference type="VEuPathDB" id="FungiDB:PTTG_05509"/>
<dbReference type="Proteomes" id="UP000005240">
    <property type="component" value="Unassembled WGS sequence"/>
</dbReference>
<reference evidence="3" key="4">
    <citation type="submission" date="2025-05" db="UniProtKB">
        <authorList>
            <consortium name="EnsemblFungi"/>
        </authorList>
    </citation>
    <scope>IDENTIFICATION</scope>
    <source>
        <strain evidence="3">isolate 1-1 / race 1 (BBBD)</strain>
    </source>
</reference>
<accession>A0A180GW99</accession>
<keyword evidence="4" id="KW-1185">Reference proteome</keyword>
<dbReference type="EMBL" id="ADAS02000015">
    <property type="protein sequence ID" value="OAV97107.1"/>
    <property type="molecule type" value="Genomic_DNA"/>
</dbReference>
<organism evidence="2">
    <name type="scientific">Puccinia triticina (isolate 1-1 / race 1 (BBBD))</name>
    <name type="common">Brown leaf rust fungus</name>
    <dbReference type="NCBI Taxonomy" id="630390"/>
    <lineage>
        <taxon>Eukaryota</taxon>
        <taxon>Fungi</taxon>
        <taxon>Dikarya</taxon>
        <taxon>Basidiomycota</taxon>
        <taxon>Pucciniomycotina</taxon>
        <taxon>Pucciniomycetes</taxon>
        <taxon>Pucciniales</taxon>
        <taxon>Pucciniaceae</taxon>
        <taxon>Puccinia</taxon>
    </lineage>
</organism>
<evidence type="ECO:0000313" key="2">
    <source>
        <dbReference type="EMBL" id="OAV97107.1"/>
    </source>
</evidence>
<reference evidence="2" key="2">
    <citation type="submission" date="2016-05" db="EMBL/GenBank/DDBJ databases">
        <title>Comparative analysis highlights variable genome content of wheat rusts and divergence of the mating loci.</title>
        <authorList>
            <person name="Cuomo C.A."/>
            <person name="Bakkeren G."/>
            <person name="Szabo L."/>
            <person name="Khalil H."/>
            <person name="Joly D."/>
            <person name="Goldberg J."/>
            <person name="Young S."/>
            <person name="Zeng Q."/>
            <person name="Fellers J."/>
        </authorList>
    </citation>
    <scope>NUCLEOTIDE SEQUENCE [LARGE SCALE GENOMIC DNA]</scope>
    <source>
        <strain evidence="2">1-1 BBBD Race 1</strain>
    </source>
</reference>
<feature type="chain" id="PRO_5008110349" evidence="1">
    <location>
        <begin position="26"/>
        <end position="463"/>
    </location>
</feature>
<name>A0A180GW99_PUCT1</name>
<reference evidence="2" key="1">
    <citation type="submission" date="2009-11" db="EMBL/GenBank/DDBJ databases">
        <authorList>
            <consortium name="The Broad Institute Genome Sequencing Platform"/>
            <person name="Ward D."/>
            <person name="Feldgarden M."/>
            <person name="Earl A."/>
            <person name="Young S.K."/>
            <person name="Zeng Q."/>
            <person name="Koehrsen M."/>
            <person name="Alvarado L."/>
            <person name="Berlin A."/>
            <person name="Bochicchio J."/>
            <person name="Borenstein D."/>
            <person name="Chapman S.B."/>
            <person name="Chen Z."/>
            <person name="Engels R."/>
            <person name="Freedman E."/>
            <person name="Gellesch M."/>
            <person name="Goldberg J."/>
            <person name="Griggs A."/>
            <person name="Gujja S."/>
            <person name="Heilman E."/>
            <person name="Heiman D."/>
            <person name="Hepburn T."/>
            <person name="Howarth C."/>
            <person name="Jen D."/>
            <person name="Larson L."/>
            <person name="Lewis B."/>
            <person name="Mehta T."/>
            <person name="Park D."/>
            <person name="Pearson M."/>
            <person name="Roberts A."/>
            <person name="Saif S."/>
            <person name="Shea T."/>
            <person name="Shenoy N."/>
            <person name="Sisk P."/>
            <person name="Stolte C."/>
            <person name="Sykes S."/>
            <person name="Thomson T."/>
            <person name="Walk T."/>
            <person name="White J."/>
            <person name="Yandava C."/>
            <person name="Izard J."/>
            <person name="Baranova O.V."/>
            <person name="Blanton J.M."/>
            <person name="Tanner A.C."/>
            <person name="Dewhirst F.E."/>
            <person name="Haas B."/>
            <person name="Nusbaum C."/>
            <person name="Birren B."/>
        </authorList>
    </citation>
    <scope>NUCLEOTIDE SEQUENCE [LARGE SCALE GENOMIC DNA]</scope>
    <source>
        <strain evidence="2">1-1 BBBD Race 1</strain>
    </source>
</reference>
<feature type="signal peptide" evidence="1">
    <location>
        <begin position="1"/>
        <end position="25"/>
    </location>
</feature>
<protein>
    <submittedName>
        <fullName evidence="2 3">Uncharacterized protein</fullName>
    </submittedName>
</protein>